<sequence length="127" mass="14607">IILEGKSNQPLRSAVKYGKRLYRVQGRKYSSATCNECSVKAASVNEVLILDSYPRMYVWVGQEVDFVLRVRAIKLAKKMRTSQRNGKCHIIVIDQSNKQMSDAFLRKLDSDKQCDLDTPEIITEDYM</sequence>
<feature type="non-terminal residue" evidence="2">
    <location>
        <position position="1"/>
    </location>
</feature>
<dbReference type="InterPro" id="IPR007123">
    <property type="entry name" value="Gelsolin-like_dom"/>
</dbReference>
<evidence type="ECO:0000313" key="2">
    <source>
        <dbReference type="EMBL" id="CEK54241.1"/>
    </source>
</evidence>
<gene>
    <name evidence="2" type="primary">ORF22303</name>
</gene>
<dbReference type="InterPro" id="IPR029006">
    <property type="entry name" value="ADF-H/Gelsolin-like_dom_sf"/>
</dbReference>
<name>A0A0B6YEM6_9EUPU</name>
<dbReference type="EMBL" id="HACG01007376">
    <property type="protein sequence ID" value="CEK54241.1"/>
    <property type="molecule type" value="Transcribed_RNA"/>
</dbReference>
<organism evidence="2">
    <name type="scientific">Arion vulgaris</name>
    <dbReference type="NCBI Taxonomy" id="1028688"/>
    <lineage>
        <taxon>Eukaryota</taxon>
        <taxon>Metazoa</taxon>
        <taxon>Spiralia</taxon>
        <taxon>Lophotrochozoa</taxon>
        <taxon>Mollusca</taxon>
        <taxon>Gastropoda</taxon>
        <taxon>Heterobranchia</taxon>
        <taxon>Euthyneura</taxon>
        <taxon>Panpulmonata</taxon>
        <taxon>Eupulmonata</taxon>
        <taxon>Stylommatophora</taxon>
        <taxon>Helicina</taxon>
        <taxon>Arionoidea</taxon>
        <taxon>Arionidae</taxon>
        <taxon>Arion</taxon>
    </lineage>
</organism>
<dbReference type="Gene3D" id="3.40.20.10">
    <property type="entry name" value="Severin"/>
    <property type="match status" value="1"/>
</dbReference>
<dbReference type="SUPFAM" id="SSF55753">
    <property type="entry name" value="Actin depolymerizing proteins"/>
    <property type="match status" value="1"/>
</dbReference>
<feature type="non-terminal residue" evidence="2">
    <location>
        <position position="127"/>
    </location>
</feature>
<feature type="domain" description="Gelsolin-like" evidence="1">
    <location>
        <begin position="45"/>
        <end position="100"/>
    </location>
</feature>
<dbReference type="AlphaFoldDB" id="A0A0B6YEM6"/>
<protein>
    <recommendedName>
        <fullName evidence="1">Gelsolin-like domain-containing protein</fullName>
    </recommendedName>
</protein>
<dbReference type="Pfam" id="PF00626">
    <property type="entry name" value="Gelsolin"/>
    <property type="match status" value="1"/>
</dbReference>
<proteinExistence type="predicted"/>
<reference evidence="2" key="1">
    <citation type="submission" date="2014-12" db="EMBL/GenBank/DDBJ databases">
        <title>Insight into the proteome of Arion vulgaris.</title>
        <authorList>
            <person name="Aradska J."/>
            <person name="Bulat T."/>
            <person name="Smidak R."/>
            <person name="Sarate P."/>
            <person name="Gangsoo J."/>
            <person name="Sialana F."/>
            <person name="Bilban M."/>
            <person name="Lubec G."/>
        </authorList>
    </citation>
    <scope>NUCLEOTIDE SEQUENCE</scope>
    <source>
        <tissue evidence="2">Skin</tissue>
    </source>
</reference>
<accession>A0A0B6YEM6</accession>
<evidence type="ECO:0000259" key="1">
    <source>
        <dbReference type="Pfam" id="PF00626"/>
    </source>
</evidence>